<feature type="domain" description="HpcH/HpaI aldolase/citrate lyase" evidence="4">
    <location>
        <begin position="31"/>
        <end position="235"/>
    </location>
</feature>
<dbReference type="InterPro" id="IPR050251">
    <property type="entry name" value="HpcH-HpaI_aldolase"/>
</dbReference>
<evidence type="ECO:0000256" key="1">
    <source>
        <dbReference type="ARBA" id="ARBA00005568"/>
    </source>
</evidence>
<keyword evidence="3" id="KW-0456">Lyase</keyword>
<keyword evidence="2" id="KW-0479">Metal-binding</keyword>
<gene>
    <name evidence="5" type="ORF">METZ01_LOCUS49583</name>
</gene>
<protein>
    <recommendedName>
        <fullName evidence="4">HpcH/HpaI aldolase/citrate lyase domain-containing protein</fullName>
    </recommendedName>
</protein>
<dbReference type="InterPro" id="IPR040442">
    <property type="entry name" value="Pyrv_kinase-like_dom_sf"/>
</dbReference>
<organism evidence="5">
    <name type="scientific">marine metagenome</name>
    <dbReference type="NCBI Taxonomy" id="408172"/>
    <lineage>
        <taxon>unclassified sequences</taxon>
        <taxon>metagenomes</taxon>
        <taxon>ecological metagenomes</taxon>
    </lineage>
</organism>
<comment type="similarity">
    <text evidence="1">Belongs to the HpcH/HpaI aldolase family.</text>
</comment>
<reference evidence="5" key="1">
    <citation type="submission" date="2018-05" db="EMBL/GenBank/DDBJ databases">
        <authorList>
            <person name="Lanie J.A."/>
            <person name="Ng W.-L."/>
            <person name="Kazmierczak K.M."/>
            <person name="Andrzejewski T.M."/>
            <person name="Davidsen T.M."/>
            <person name="Wayne K.J."/>
            <person name="Tettelin H."/>
            <person name="Glass J.I."/>
            <person name="Rusch D."/>
            <person name="Podicherti R."/>
            <person name="Tsui H.-C.T."/>
            <person name="Winkler M.E."/>
        </authorList>
    </citation>
    <scope>NUCLEOTIDE SEQUENCE</scope>
</reference>
<dbReference type="GO" id="GO:0046872">
    <property type="term" value="F:metal ion binding"/>
    <property type="evidence" value="ECO:0007669"/>
    <property type="project" value="UniProtKB-KW"/>
</dbReference>
<proteinExistence type="inferred from homology"/>
<dbReference type="AlphaFoldDB" id="A0A381S022"/>
<dbReference type="EMBL" id="UINC01002443">
    <property type="protein sequence ID" value="SUZ96729.1"/>
    <property type="molecule type" value="Genomic_DNA"/>
</dbReference>
<evidence type="ECO:0000313" key="5">
    <source>
        <dbReference type="EMBL" id="SUZ96729.1"/>
    </source>
</evidence>
<dbReference type="PANTHER" id="PTHR30502">
    <property type="entry name" value="2-KETO-3-DEOXY-L-RHAMNONATE ALDOLASE"/>
    <property type="match status" value="1"/>
</dbReference>
<evidence type="ECO:0000256" key="3">
    <source>
        <dbReference type="ARBA" id="ARBA00023239"/>
    </source>
</evidence>
<evidence type="ECO:0000256" key="2">
    <source>
        <dbReference type="ARBA" id="ARBA00022723"/>
    </source>
</evidence>
<sequence>MKPSDLKAALKAKRPVFGFMVSATASMRWGRVFAGSTLDFVVIDSEHGSRDRQLIADTVAQMQSLDITAIVRTPNTEEVYVAMALDAGADGVLVPYCETVDEVRHCAVKLRTHPLKGEYYERVVETGEYPSEKSKKYLAERHKNHIFIMGIESEPAANRVGELIDCADIDGVFIGPNDMSTSLGIPDESGNPIYLDTLSKIIAEADKRGIPTMIHQQTIDTSAKAIELGARFIMHSSDAGILLRGTQEEFAELRKITSKKYGVVDEVEAEDTLDVV</sequence>
<dbReference type="InterPro" id="IPR015813">
    <property type="entry name" value="Pyrv/PenolPyrv_kinase-like_dom"/>
</dbReference>
<dbReference type="SUPFAM" id="SSF51621">
    <property type="entry name" value="Phosphoenolpyruvate/pyruvate domain"/>
    <property type="match status" value="1"/>
</dbReference>
<dbReference type="InterPro" id="IPR005000">
    <property type="entry name" value="Aldolase/citrate-lyase_domain"/>
</dbReference>
<accession>A0A381S022</accession>
<name>A0A381S022_9ZZZZ</name>
<dbReference type="GO" id="GO:0016832">
    <property type="term" value="F:aldehyde-lyase activity"/>
    <property type="evidence" value="ECO:0007669"/>
    <property type="project" value="TreeGrafter"/>
</dbReference>
<dbReference type="PANTHER" id="PTHR30502:SF0">
    <property type="entry name" value="PHOSPHOENOLPYRUVATE CARBOXYLASE FAMILY PROTEIN"/>
    <property type="match status" value="1"/>
</dbReference>
<dbReference type="Pfam" id="PF03328">
    <property type="entry name" value="HpcH_HpaI"/>
    <property type="match status" value="1"/>
</dbReference>
<dbReference type="GO" id="GO:0005737">
    <property type="term" value="C:cytoplasm"/>
    <property type="evidence" value="ECO:0007669"/>
    <property type="project" value="TreeGrafter"/>
</dbReference>
<evidence type="ECO:0000259" key="4">
    <source>
        <dbReference type="Pfam" id="PF03328"/>
    </source>
</evidence>
<dbReference type="Gene3D" id="3.20.20.60">
    <property type="entry name" value="Phosphoenolpyruvate-binding domains"/>
    <property type="match status" value="1"/>
</dbReference>